<dbReference type="GO" id="GO:0005524">
    <property type="term" value="F:ATP binding"/>
    <property type="evidence" value="ECO:0007669"/>
    <property type="project" value="UniProtKB-KW"/>
</dbReference>
<dbReference type="SUPFAM" id="SSF52540">
    <property type="entry name" value="P-loop containing nucleoside triphosphate hydrolases"/>
    <property type="match status" value="1"/>
</dbReference>
<evidence type="ECO:0000313" key="7">
    <source>
        <dbReference type="Proteomes" id="UP000306187"/>
    </source>
</evidence>
<dbReference type="Pfam" id="PF01712">
    <property type="entry name" value="dNK"/>
    <property type="match status" value="1"/>
</dbReference>
<evidence type="ECO:0000256" key="1">
    <source>
        <dbReference type="ARBA" id="ARBA00022634"/>
    </source>
</evidence>
<evidence type="ECO:0000256" key="3">
    <source>
        <dbReference type="PIRSR" id="PIRSR000705-2"/>
    </source>
</evidence>
<dbReference type="PANTHER" id="PTHR10513:SF35">
    <property type="entry name" value="DEOXYADENOSINE KINASE"/>
    <property type="match status" value="1"/>
</dbReference>
<keyword evidence="6" id="KW-0808">Transferase</keyword>
<feature type="binding site" evidence="3">
    <location>
        <position position="43"/>
    </location>
    <ligand>
        <name>substrate</name>
    </ligand>
</feature>
<dbReference type="GO" id="GO:0071897">
    <property type="term" value="P:DNA biosynthetic process"/>
    <property type="evidence" value="ECO:0007669"/>
    <property type="project" value="UniProtKB-KW"/>
</dbReference>
<sequence length="245" mass="27992">MIITLAGMIGSGKSTLTTILSDYLGTPAYYESVTDNPILKLFYKDPKRYAFLLQVYFLNTRFSSMKQALKTNNSIMDRSIYEDSLFFHTNASLGRVGVGDDSKNQVSVYDNLLDNMLEEIKGMPKKSPDLMIGIKVSYETMIKRINLRGRSFEQPKNDPGLVSYYNRLLDEYEKFFNGGYNASPILIIDGDKYDFVDNEEDREEVLNQISDKMKSMGLLDSSFIGKEYSRNQVDSMLNNVKEIIV</sequence>
<accession>A0A4Y5FFQ2</accession>
<organism evidence="6 7">
    <name type="scientific">Lactobacillus phage SAC12B</name>
    <dbReference type="NCBI Taxonomy" id="2510941"/>
    <lineage>
        <taxon>Viruses</taxon>
        <taxon>Duplodnaviria</taxon>
        <taxon>Heunggongvirae</taxon>
        <taxon>Uroviricota</taxon>
        <taxon>Caudoviricetes</taxon>
        <taxon>Herelleviridae</taxon>
        <taxon>Tybeckvirus</taxon>
        <taxon>Tybeckvirus SAC12B</taxon>
    </lineage>
</organism>
<gene>
    <name evidence="6" type="ORF">SAC12B_0153</name>
</gene>
<evidence type="ECO:0000256" key="4">
    <source>
        <dbReference type="PIRSR" id="PIRSR000705-3"/>
    </source>
</evidence>
<feature type="binding site" evidence="4">
    <location>
        <begin position="7"/>
        <end position="15"/>
    </location>
    <ligand>
        <name>ATP</name>
        <dbReference type="ChEBI" id="CHEBI:30616"/>
    </ligand>
</feature>
<dbReference type="EMBL" id="MK504446">
    <property type="protein sequence ID" value="QBJ03942.1"/>
    <property type="molecule type" value="Genomic_DNA"/>
</dbReference>
<dbReference type="PIRSF" id="PIRSF000705">
    <property type="entry name" value="DNK"/>
    <property type="match status" value="1"/>
</dbReference>
<feature type="binding site" evidence="3">
    <location>
        <position position="83"/>
    </location>
    <ligand>
        <name>substrate</name>
    </ligand>
</feature>
<feature type="domain" description="Deoxynucleoside kinase" evidence="5">
    <location>
        <begin position="3"/>
        <end position="211"/>
    </location>
</feature>
<feature type="binding site" evidence="3">
    <location>
        <position position="153"/>
    </location>
    <ligand>
        <name>substrate</name>
    </ligand>
</feature>
<reference evidence="6" key="1">
    <citation type="submission" date="2019-02" db="EMBL/GenBank/DDBJ databases">
        <title>Isolation of virulent Lactobacillus brevis phages.</title>
        <authorList>
            <person name="Feyereisen M."/>
            <person name="Mahony J."/>
            <person name="O'Sullivan T."/>
            <person name="van Sinderen D."/>
        </authorList>
    </citation>
    <scope>NUCLEOTIDE SEQUENCE [LARGE SCALE GENOMIC DNA]</scope>
</reference>
<keyword evidence="4" id="KW-0067">ATP-binding</keyword>
<proteinExistence type="predicted"/>
<feature type="binding site" evidence="3">
    <location>
        <position position="78"/>
    </location>
    <ligand>
        <name>substrate</name>
    </ligand>
</feature>
<keyword evidence="6" id="KW-0418">Kinase</keyword>
<keyword evidence="1" id="KW-0237">DNA synthesis</keyword>
<keyword evidence="4" id="KW-0547">Nucleotide-binding</keyword>
<dbReference type="GO" id="GO:0019136">
    <property type="term" value="F:deoxynucleoside kinase activity"/>
    <property type="evidence" value="ECO:0007669"/>
    <property type="project" value="InterPro"/>
</dbReference>
<dbReference type="CDD" id="cd01673">
    <property type="entry name" value="dNK"/>
    <property type="match status" value="1"/>
</dbReference>
<feature type="binding site" evidence="3">
    <location>
        <position position="54"/>
    </location>
    <ligand>
        <name>substrate</name>
    </ligand>
</feature>
<keyword evidence="7" id="KW-1185">Reference proteome</keyword>
<dbReference type="InterPro" id="IPR031314">
    <property type="entry name" value="DNK_dom"/>
</dbReference>
<dbReference type="PANTHER" id="PTHR10513">
    <property type="entry name" value="DEOXYNUCLEOSIDE KINASE"/>
    <property type="match status" value="1"/>
</dbReference>
<dbReference type="Gene3D" id="3.40.50.300">
    <property type="entry name" value="P-loop containing nucleotide triphosphate hydrolases"/>
    <property type="match status" value="1"/>
</dbReference>
<evidence type="ECO:0000313" key="6">
    <source>
        <dbReference type="EMBL" id="QBJ03942.1"/>
    </source>
</evidence>
<dbReference type="InterPro" id="IPR050566">
    <property type="entry name" value="Deoxyribonucleoside_kinase"/>
</dbReference>
<protein>
    <submittedName>
        <fullName evidence="6">Deoxynucleoside kinase</fullName>
    </submittedName>
</protein>
<feature type="active site" description="Proton acceptor" evidence="2">
    <location>
        <position position="77"/>
    </location>
</feature>
<dbReference type="InterPro" id="IPR002624">
    <property type="entry name" value="DCK/DGK"/>
</dbReference>
<dbReference type="Proteomes" id="UP000306187">
    <property type="component" value="Segment"/>
</dbReference>
<name>A0A4Y5FFQ2_9CAUD</name>
<feature type="binding site" evidence="3">
    <location>
        <position position="31"/>
    </location>
    <ligand>
        <name>substrate</name>
    </ligand>
</feature>
<evidence type="ECO:0000259" key="5">
    <source>
        <dbReference type="Pfam" id="PF01712"/>
    </source>
</evidence>
<evidence type="ECO:0000256" key="2">
    <source>
        <dbReference type="PIRSR" id="PIRSR000705-1"/>
    </source>
</evidence>
<feature type="binding site" evidence="4">
    <location>
        <begin position="144"/>
        <end position="148"/>
    </location>
    <ligand>
        <name>ATP</name>
        <dbReference type="ChEBI" id="CHEBI:30616"/>
    </ligand>
</feature>
<dbReference type="InterPro" id="IPR027417">
    <property type="entry name" value="P-loop_NTPase"/>
</dbReference>